<keyword evidence="2" id="KW-1185">Reference proteome</keyword>
<dbReference type="Proteomes" id="UP001165960">
    <property type="component" value="Unassembled WGS sequence"/>
</dbReference>
<sequence>MHTCALFVVGQDLASESFQARHSFNGFSFFRLSLKHIPSLQYIVQYNLFPPYTDLILDTSDITPDGESVSKESTTKGPKKKGKATSSRNGNQEKELTEEQLKEFLSDSTPKTYLFQQKASKATSPFDISIERARYATIDTLFFLPFICLFDFFIQDGGILAYPEAPLKMFGVPSTRVSGYIVVPFCAFSIVSSPRSSFHAQSHLPPIDGI</sequence>
<gene>
    <name evidence="1" type="ORF">DSO57_1020596</name>
</gene>
<proteinExistence type="predicted"/>
<evidence type="ECO:0000313" key="2">
    <source>
        <dbReference type="Proteomes" id="UP001165960"/>
    </source>
</evidence>
<accession>A0ACC2UDG0</accession>
<name>A0ACC2UDG0_9FUNG</name>
<comment type="caution">
    <text evidence="1">The sequence shown here is derived from an EMBL/GenBank/DDBJ whole genome shotgun (WGS) entry which is preliminary data.</text>
</comment>
<dbReference type="EMBL" id="QTSX02000807">
    <property type="protein sequence ID" value="KAJ9084792.1"/>
    <property type="molecule type" value="Genomic_DNA"/>
</dbReference>
<reference evidence="1" key="1">
    <citation type="submission" date="2022-04" db="EMBL/GenBank/DDBJ databases">
        <title>Genome of the entomopathogenic fungus Entomophthora muscae.</title>
        <authorList>
            <person name="Elya C."/>
            <person name="Lovett B.R."/>
            <person name="Lee E."/>
            <person name="Macias A.M."/>
            <person name="Hajek A.E."/>
            <person name="De Bivort B.L."/>
            <person name="Kasson M.T."/>
            <person name="De Fine Licht H.H."/>
            <person name="Stajich J.E."/>
        </authorList>
    </citation>
    <scope>NUCLEOTIDE SEQUENCE</scope>
    <source>
        <strain evidence="1">Berkeley</strain>
    </source>
</reference>
<organism evidence="1 2">
    <name type="scientific">Entomophthora muscae</name>
    <dbReference type="NCBI Taxonomy" id="34485"/>
    <lineage>
        <taxon>Eukaryota</taxon>
        <taxon>Fungi</taxon>
        <taxon>Fungi incertae sedis</taxon>
        <taxon>Zoopagomycota</taxon>
        <taxon>Entomophthoromycotina</taxon>
        <taxon>Entomophthoromycetes</taxon>
        <taxon>Entomophthorales</taxon>
        <taxon>Entomophthoraceae</taxon>
        <taxon>Entomophthora</taxon>
    </lineage>
</organism>
<evidence type="ECO:0000313" key="1">
    <source>
        <dbReference type="EMBL" id="KAJ9084792.1"/>
    </source>
</evidence>
<protein>
    <submittedName>
        <fullName evidence="1">Uncharacterized protein</fullName>
    </submittedName>
</protein>